<reference evidence="1 2" key="1">
    <citation type="journal article" date="2013" name="Proc. Natl. Acad. Sci. U.S.A.">
        <title>The king cobra genome reveals dynamic gene evolution and adaptation in the snake venom system.</title>
        <authorList>
            <person name="Vonk F.J."/>
            <person name="Casewell N.R."/>
            <person name="Henkel C.V."/>
            <person name="Heimberg A.M."/>
            <person name="Jansen H.J."/>
            <person name="McCleary R.J."/>
            <person name="Kerkkamp H.M."/>
            <person name="Vos R.A."/>
            <person name="Guerreiro I."/>
            <person name="Calvete J.J."/>
            <person name="Wuster W."/>
            <person name="Woods A.E."/>
            <person name="Logan J.M."/>
            <person name="Harrison R.A."/>
            <person name="Castoe T.A."/>
            <person name="de Koning A.P."/>
            <person name="Pollock D.D."/>
            <person name="Yandell M."/>
            <person name="Calderon D."/>
            <person name="Renjifo C."/>
            <person name="Currier R.B."/>
            <person name="Salgado D."/>
            <person name="Pla D."/>
            <person name="Sanz L."/>
            <person name="Hyder A.S."/>
            <person name="Ribeiro J.M."/>
            <person name="Arntzen J.W."/>
            <person name="van den Thillart G.E."/>
            <person name="Boetzer M."/>
            <person name="Pirovano W."/>
            <person name="Dirks R.P."/>
            <person name="Spaink H.P."/>
            <person name="Duboule D."/>
            <person name="McGlinn E."/>
            <person name="Kini R.M."/>
            <person name="Richardson M.K."/>
        </authorList>
    </citation>
    <scope>NUCLEOTIDE SEQUENCE</scope>
    <source>
        <tissue evidence="1">Blood</tissue>
    </source>
</reference>
<dbReference type="InterPro" id="IPR035979">
    <property type="entry name" value="RBD_domain_sf"/>
</dbReference>
<dbReference type="SUPFAM" id="SSF54928">
    <property type="entry name" value="RNA-binding domain, RBD"/>
    <property type="match status" value="1"/>
</dbReference>
<sequence length="52" mass="5929">MSNRRRHTGSRVCSAMEHANGMELDGRRIRVDYSITKRAHTPTPGIYMGRPT</sequence>
<accession>V8P3D8</accession>
<evidence type="ECO:0000313" key="1">
    <source>
        <dbReference type="EMBL" id="ETE68860.1"/>
    </source>
</evidence>
<dbReference type="EMBL" id="AZIM01000914">
    <property type="protein sequence ID" value="ETE68860.1"/>
    <property type="molecule type" value="Genomic_DNA"/>
</dbReference>
<dbReference type="AlphaFoldDB" id="V8P3D8"/>
<name>V8P3D8_OPHHA</name>
<dbReference type="GO" id="GO:0003676">
    <property type="term" value="F:nucleic acid binding"/>
    <property type="evidence" value="ECO:0007669"/>
    <property type="project" value="InterPro"/>
</dbReference>
<keyword evidence="2" id="KW-1185">Reference proteome</keyword>
<dbReference type="OrthoDB" id="439808at2759"/>
<comment type="caution">
    <text evidence="1">The sequence shown here is derived from an EMBL/GenBank/DDBJ whole genome shotgun (WGS) entry which is preliminary data.</text>
</comment>
<protein>
    <submittedName>
        <fullName evidence="1">Transformer-2 protein-like alpha</fullName>
    </submittedName>
</protein>
<feature type="non-terminal residue" evidence="1">
    <location>
        <position position="52"/>
    </location>
</feature>
<evidence type="ECO:0000313" key="2">
    <source>
        <dbReference type="Proteomes" id="UP000018936"/>
    </source>
</evidence>
<dbReference type="Proteomes" id="UP000018936">
    <property type="component" value="Unassembled WGS sequence"/>
</dbReference>
<proteinExistence type="predicted"/>
<organism evidence="1 2">
    <name type="scientific">Ophiophagus hannah</name>
    <name type="common">King cobra</name>
    <name type="synonym">Naja hannah</name>
    <dbReference type="NCBI Taxonomy" id="8665"/>
    <lineage>
        <taxon>Eukaryota</taxon>
        <taxon>Metazoa</taxon>
        <taxon>Chordata</taxon>
        <taxon>Craniata</taxon>
        <taxon>Vertebrata</taxon>
        <taxon>Euteleostomi</taxon>
        <taxon>Lepidosauria</taxon>
        <taxon>Squamata</taxon>
        <taxon>Bifurcata</taxon>
        <taxon>Unidentata</taxon>
        <taxon>Episquamata</taxon>
        <taxon>Toxicofera</taxon>
        <taxon>Serpentes</taxon>
        <taxon>Colubroidea</taxon>
        <taxon>Elapidae</taxon>
        <taxon>Elapinae</taxon>
        <taxon>Ophiophagus</taxon>
    </lineage>
</organism>
<gene>
    <name evidence="1" type="primary">TRA2A</name>
    <name evidence="1" type="ORF">L345_05345</name>
</gene>